<evidence type="ECO:0000256" key="1">
    <source>
        <dbReference type="ARBA" id="ARBA00022729"/>
    </source>
</evidence>
<evidence type="ECO:0000313" key="4">
    <source>
        <dbReference type="Proteomes" id="UP000189857"/>
    </source>
</evidence>
<dbReference type="PANTHER" id="PTHR43037:SF5">
    <property type="entry name" value="FERULOYL ESTERASE"/>
    <property type="match status" value="1"/>
</dbReference>
<keyword evidence="4" id="KW-1185">Reference proteome</keyword>
<dbReference type="AlphaFoldDB" id="A0A1T4L0R3"/>
<proteinExistence type="predicted"/>
<dbReference type="InterPro" id="IPR050955">
    <property type="entry name" value="Plant_Biomass_Hydrol_Est"/>
</dbReference>
<organism evidence="3 4">
    <name type="scientific">Eubacterium ruminantium</name>
    <dbReference type="NCBI Taxonomy" id="42322"/>
    <lineage>
        <taxon>Bacteria</taxon>
        <taxon>Bacillati</taxon>
        <taxon>Bacillota</taxon>
        <taxon>Clostridia</taxon>
        <taxon>Eubacteriales</taxon>
        <taxon>Eubacteriaceae</taxon>
        <taxon>Eubacterium</taxon>
    </lineage>
</organism>
<gene>
    <name evidence="3" type="ORF">SAMN02745110_00606</name>
</gene>
<dbReference type="InterPro" id="IPR029058">
    <property type="entry name" value="AB_hydrolase_fold"/>
</dbReference>
<dbReference type="PANTHER" id="PTHR43037">
    <property type="entry name" value="UNNAMED PRODUCT-RELATED"/>
    <property type="match status" value="1"/>
</dbReference>
<sequence>MALFERPNVTKREDGGKCWKHQYDSFYLKSYVPSTTIDGTVNNYGFRAPLLLVFEENKMSMDEAIKFAEENGLAKIASDYDSCVLFIYPTCEGGWEAADENLYIDLIAEVKNHPEYEDGIAEIHDFFTSEFKGFFVRGAVFRADIYSYGKSADYVATKLLKKIDGEYLWGPGEITPACCYMERLSVTPVIERKDIPVISVGNSPEINEYFKECENHLIEDSSDYVGDYNSFVRRYKMWCGKIEIEPDFEELNMTEEAGFTEVKTSPDHRGRFKGVPTHKVGYFAYYNNGIFDKGPVPLLVGFHGGGDSSMYFTFVAGWWNVCHRHDFLFVSIENHMDVSATEAVEVIEDLQKKYNIDKNRIYAAGFSMGSGKTWDLFMEYPEILAGVAPNDALFPMKNNQFGLSIDDPGINKTVSVPMYYSGGEMTPLPELPCQNEVCLDRIKYLADVNKLKADFNFGFDEQEKWADKEYCGKPDRIEKLRDETRDAILTERYYESEDGICRTVLASIDNQQHELREHTCENAWKFISQFSL</sequence>
<keyword evidence="2" id="KW-0378">Hydrolase</keyword>
<dbReference type="RefSeq" id="WP_078786288.1">
    <property type="nucleotide sequence ID" value="NZ_FMTO01000005.1"/>
</dbReference>
<dbReference type="GO" id="GO:0016787">
    <property type="term" value="F:hydrolase activity"/>
    <property type="evidence" value="ECO:0007669"/>
    <property type="project" value="UniProtKB-KW"/>
</dbReference>
<keyword evidence="1" id="KW-0732">Signal</keyword>
<accession>A0A1T4L0R3</accession>
<dbReference type="SUPFAM" id="SSF53474">
    <property type="entry name" value="alpha/beta-Hydrolases"/>
    <property type="match status" value="1"/>
</dbReference>
<dbReference type="EMBL" id="FUXA01000005">
    <property type="protein sequence ID" value="SJZ48233.1"/>
    <property type="molecule type" value="Genomic_DNA"/>
</dbReference>
<dbReference type="Gene3D" id="3.40.50.1820">
    <property type="entry name" value="alpha/beta hydrolase"/>
    <property type="match status" value="1"/>
</dbReference>
<evidence type="ECO:0000313" key="3">
    <source>
        <dbReference type="EMBL" id="SJZ48233.1"/>
    </source>
</evidence>
<dbReference type="OrthoDB" id="2751280at2"/>
<evidence type="ECO:0000256" key="2">
    <source>
        <dbReference type="ARBA" id="ARBA00022801"/>
    </source>
</evidence>
<protein>
    <submittedName>
        <fullName evidence="3">Poly(3-hydroxybutyrate) depolymerase</fullName>
    </submittedName>
</protein>
<name>A0A1T4L0R3_9FIRM</name>
<reference evidence="3 4" key="1">
    <citation type="submission" date="2017-02" db="EMBL/GenBank/DDBJ databases">
        <authorList>
            <person name="Peterson S.W."/>
        </authorList>
    </citation>
    <scope>NUCLEOTIDE SEQUENCE [LARGE SCALE GENOMIC DNA]</scope>
    <source>
        <strain evidence="3 4">ATCC 17233</strain>
    </source>
</reference>
<dbReference type="Proteomes" id="UP000189857">
    <property type="component" value="Unassembled WGS sequence"/>
</dbReference>